<organism evidence="1 2">
    <name type="scientific">Paenibacillus eucommiae</name>
    <dbReference type="NCBI Taxonomy" id="1355755"/>
    <lineage>
        <taxon>Bacteria</taxon>
        <taxon>Bacillati</taxon>
        <taxon>Bacillota</taxon>
        <taxon>Bacilli</taxon>
        <taxon>Bacillales</taxon>
        <taxon>Paenibacillaceae</taxon>
        <taxon>Paenibacillus</taxon>
    </lineage>
</organism>
<comment type="caution">
    <text evidence="1">The sequence shown here is derived from an EMBL/GenBank/DDBJ whole genome shotgun (WGS) entry which is preliminary data.</text>
</comment>
<gene>
    <name evidence="1" type="ORF">J2Z66_004156</name>
</gene>
<evidence type="ECO:0000313" key="1">
    <source>
        <dbReference type="EMBL" id="MBP1992547.1"/>
    </source>
</evidence>
<evidence type="ECO:0000313" key="2">
    <source>
        <dbReference type="Proteomes" id="UP001519287"/>
    </source>
</evidence>
<dbReference type="InterPro" id="IPR053745">
    <property type="entry name" value="Viral_Tail_Comp_sf"/>
</dbReference>
<keyword evidence="2" id="KW-1185">Reference proteome</keyword>
<name>A0ABS4IY83_9BACL</name>
<proteinExistence type="predicted"/>
<dbReference type="Gene3D" id="3.30.2000.30">
    <property type="match status" value="1"/>
</dbReference>
<evidence type="ECO:0008006" key="3">
    <source>
        <dbReference type="Google" id="ProtNLM"/>
    </source>
</evidence>
<reference evidence="1 2" key="1">
    <citation type="submission" date="2021-03" db="EMBL/GenBank/DDBJ databases">
        <title>Genomic Encyclopedia of Type Strains, Phase IV (KMG-IV): sequencing the most valuable type-strain genomes for metagenomic binning, comparative biology and taxonomic classification.</title>
        <authorList>
            <person name="Goeker M."/>
        </authorList>
    </citation>
    <scope>NUCLEOTIDE SEQUENCE [LARGE SCALE GENOMIC DNA]</scope>
    <source>
        <strain evidence="1 2">DSM 26048</strain>
    </source>
</reference>
<protein>
    <recommendedName>
        <fullName evidence="3">DUF3168 domain-containing protein</fullName>
    </recommendedName>
</protein>
<dbReference type="Proteomes" id="UP001519287">
    <property type="component" value="Unassembled WGS sequence"/>
</dbReference>
<dbReference type="EMBL" id="JAGGLB010000014">
    <property type="protein sequence ID" value="MBP1992547.1"/>
    <property type="molecule type" value="Genomic_DNA"/>
</dbReference>
<dbReference type="RefSeq" id="WP_209973656.1">
    <property type="nucleotide sequence ID" value="NZ_JAGGLB010000014.1"/>
</dbReference>
<sequence length="125" mass="14637">MSKVVEMRKALQSIIKAKHSRVYYEMAPDDVQFPYVTYELPNSYDDGTMENFVLHVDGWDAPAKGDTMPLEMIMEEIDSVLQRQVIRTNGMAFVIYRDNRLSIPDDDKRIRRRKIVYQVRTFGGN</sequence>
<accession>A0ABS4IY83</accession>